<sequence length="372" mass="40369">MGICRRFFALTLVMLLMLLSGCGKGAEADENAKKPQTLDDQVDAIVVGMSLPEKVGQMVMIGVHGTEINDDSRFMLNQYHIGGVIFFDRNLQSAEQTKKLTADLQAQAAKVPLFIAIDEEGGPVARGKGFIEPPPSAQSIGQSGDNTQAEAWAQKTGNRLKELGINVNFAPVADVGNNPREYSADGQTAAKFVAAAAQGYESAHVIYALKHFPGIGRGQVDSHIDRSEIPATKEELMAQDLLPFKEIIANHSPENFMVMVSHLIYPALDKEHTASLSAAVQTKLLRQELGFNGIIITDSLEMGAVSKYGDFRELGVQAIQAGADIALVCHEYPRQTAVYLGILEAAEKGVISEERINQSVKRIVKMKLLHKS</sequence>
<name>A0A1H3XPE7_SELRU</name>
<keyword evidence="3" id="KW-0326">Glycosidase</keyword>
<accession>A0A1H3XPE7</accession>
<evidence type="ECO:0000256" key="1">
    <source>
        <dbReference type="ARBA" id="ARBA00005336"/>
    </source>
</evidence>
<evidence type="ECO:0000256" key="2">
    <source>
        <dbReference type="ARBA" id="ARBA00022801"/>
    </source>
</evidence>
<evidence type="ECO:0000259" key="5">
    <source>
        <dbReference type="Pfam" id="PF00933"/>
    </source>
</evidence>
<dbReference type="Proteomes" id="UP000183469">
    <property type="component" value="Unassembled WGS sequence"/>
</dbReference>
<dbReference type="Gene3D" id="3.20.20.300">
    <property type="entry name" value="Glycoside hydrolase, family 3, N-terminal domain"/>
    <property type="match status" value="1"/>
</dbReference>
<organism evidence="6 7">
    <name type="scientific">Selenomonas ruminantium</name>
    <dbReference type="NCBI Taxonomy" id="971"/>
    <lineage>
        <taxon>Bacteria</taxon>
        <taxon>Bacillati</taxon>
        <taxon>Bacillota</taxon>
        <taxon>Negativicutes</taxon>
        <taxon>Selenomonadales</taxon>
        <taxon>Selenomonadaceae</taxon>
        <taxon>Selenomonas</taxon>
    </lineage>
</organism>
<dbReference type="PANTHER" id="PTHR30480:SF16">
    <property type="entry name" value="GLYCOSIDE HYDROLASE FAMILY 3 DOMAIN PROTEIN"/>
    <property type="match status" value="1"/>
</dbReference>
<dbReference type="AlphaFoldDB" id="A0A1H3XPE7"/>
<evidence type="ECO:0000256" key="3">
    <source>
        <dbReference type="ARBA" id="ARBA00023295"/>
    </source>
</evidence>
<evidence type="ECO:0000313" key="7">
    <source>
        <dbReference type="Proteomes" id="UP000183469"/>
    </source>
</evidence>
<feature type="chain" id="PRO_5038704761" evidence="4">
    <location>
        <begin position="26"/>
        <end position="372"/>
    </location>
</feature>
<dbReference type="RefSeq" id="WP_074671910.1">
    <property type="nucleotide sequence ID" value="NZ_FNQG01000006.1"/>
</dbReference>
<dbReference type="SUPFAM" id="SSF51445">
    <property type="entry name" value="(Trans)glycosidases"/>
    <property type="match status" value="1"/>
</dbReference>
<protein>
    <submittedName>
        <fullName evidence="6">Beta-N-acetylhexosaminidase</fullName>
    </submittedName>
</protein>
<dbReference type="InterPro" id="IPR050226">
    <property type="entry name" value="NagZ_Beta-hexosaminidase"/>
</dbReference>
<keyword evidence="4" id="KW-0732">Signal</keyword>
<dbReference type="OrthoDB" id="9805821at2"/>
<comment type="similarity">
    <text evidence="1">Belongs to the glycosyl hydrolase 3 family.</text>
</comment>
<dbReference type="GO" id="GO:0005975">
    <property type="term" value="P:carbohydrate metabolic process"/>
    <property type="evidence" value="ECO:0007669"/>
    <property type="project" value="InterPro"/>
</dbReference>
<evidence type="ECO:0000256" key="4">
    <source>
        <dbReference type="SAM" id="SignalP"/>
    </source>
</evidence>
<dbReference type="InterPro" id="IPR001764">
    <property type="entry name" value="Glyco_hydro_3_N"/>
</dbReference>
<dbReference type="EMBL" id="FNQG01000006">
    <property type="protein sequence ID" value="SEA00472.1"/>
    <property type="molecule type" value="Genomic_DNA"/>
</dbReference>
<dbReference type="InterPro" id="IPR036962">
    <property type="entry name" value="Glyco_hydro_3_N_sf"/>
</dbReference>
<proteinExistence type="inferred from homology"/>
<dbReference type="GO" id="GO:0004553">
    <property type="term" value="F:hydrolase activity, hydrolyzing O-glycosyl compounds"/>
    <property type="evidence" value="ECO:0007669"/>
    <property type="project" value="InterPro"/>
</dbReference>
<dbReference type="PROSITE" id="PS51257">
    <property type="entry name" value="PROKAR_LIPOPROTEIN"/>
    <property type="match status" value="1"/>
</dbReference>
<evidence type="ECO:0000313" key="6">
    <source>
        <dbReference type="EMBL" id="SEA00472.1"/>
    </source>
</evidence>
<feature type="domain" description="Glycoside hydrolase family 3 N-terminal" evidence="5">
    <location>
        <begin position="51"/>
        <end position="365"/>
    </location>
</feature>
<dbReference type="PANTHER" id="PTHR30480">
    <property type="entry name" value="BETA-HEXOSAMINIDASE-RELATED"/>
    <property type="match status" value="1"/>
</dbReference>
<dbReference type="InterPro" id="IPR017853">
    <property type="entry name" value="GH"/>
</dbReference>
<reference evidence="6 7" key="1">
    <citation type="submission" date="2016-10" db="EMBL/GenBank/DDBJ databases">
        <authorList>
            <person name="de Groot N.N."/>
        </authorList>
    </citation>
    <scope>NUCLEOTIDE SEQUENCE [LARGE SCALE GENOMIC DNA]</scope>
    <source>
        <strain evidence="6 7">DSM 2872</strain>
    </source>
</reference>
<keyword evidence="2" id="KW-0378">Hydrolase</keyword>
<feature type="signal peptide" evidence="4">
    <location>
        <begin position="1"/>
        <end position="25"/>
    </location>
</feature>
<dbReference type="GO" id="GO:0009254">
    <property type="term" value="P:peptidoglycan turnover"/>
    <property type="evidence" value="ECO:0007669"/>
    <property type="project" value="TreeGrafter"/>
</dbReference>
<gene>
    <name evidence="6" type="ORF">SAMN05660648_01512</name>
</gene>
<dbReference type="Pfam" id="PF00933">
    <property type="entry name" value="Glyco_hydro_3"/>
    <property type="match status" value="1"/>
</dbReference>